<dbReference type="AlphaFoldDB" id="A0AAE8W1M9"/>
<sequence length="124" mass="13498">MPFLTYGKEMILMRIRLANGLVAAVAALSGLAASPASAWTGSYVSSNTGYAHVRGDATMNSAILGTAPNGRMVDMMCWKDGQWAQGNYWTNRWFYSTVQSNGTNNWIGYVHASLVANQKTVPRC</sequence>
<protein>
    <recommendedName>
        <fullName evidence="4">SH3 domain-containing protein</fullName>
    </recommendedName>
</protein>
<evidence type="ECO:0000256" key="1">
    <source>
        <dbReference type="SAM" id="SignalP"/>
    </source>
</evidence>
<evidence type="ECO:0008006" key="4">
    <source>
        <dbReference type="Google" id="ProtNLM"/>
    </source>
</evidence>
<name>A0AAE8W1M9_9ACTN</name>
<dbReference type="Proteomes" id="UP000318720">
    <property type="component" value="Unassembled WGS sequence"/>
</dbReference>
<dbReference type="RefSeq" id="WP_009319486.1">
    <property type="nucleotide sequence ID" value="NZ_JARAVA010000042.1"/>
</dbReference>
<organism evidence="2 3">
    <name type="scientific">Streptomyces ipomoeae</name>
    <dbReference type="NCBI Taxonomy" id="103232"/>
    <lineage>
        <taxon>Bacteria</taxon>
        <taxon>Bacillati</taxon>
        <taxon>Actinomycetota</taxon>
        <taxon>Actinomycetes</taxon>
        <taxon>Kitasatosporales</taxon>
        <taxon>Streptomycetaceae</taxon>
        <taxon>Streptomyces</taxon>
    </lineage>
</organism>
<reference evidence="2 3" key="1">
    <citation type="submission" date="2019-03" db="EMBL/GenBank/DDBJ databases">
        <title>Comparative genomic analyses of the sweetpotato soil rot pathogen, Streptomyces ipomoeae.</title>
        <authorList>
            <person name="Ruschel Soares N."/>
            <person name="Badger J.H."/>
            <person name="Huguet-Tapia J.C."/>
            <person name="Clark C.A."/>
            <person name="Pettis G.S."/>
        </authorList>
    </citation>
    <scope>NUCLEOTIDE SEQUENCE [LARGE SCALE GENOMIC DNA]</scope>
    <source>
        <strain evidence="2 3">88-35</strain>
    </source>
</reference>
<accession>A0AAE8W1M9</accession>
<feature type="chain" id="PRO_5042233993" description="SH3 domain-containing protein" evidence="1">
    <location>
        <begin position="39"/>
        <end position="124"/>
    </location>
</feature>
<dbReference type="EMBL" id="SPAZ01000156">
    <property type="protein sequence ID" value="TQE33326.1"/>
    <property type="molecule type" value="Genomic_DNA"/>
</dbReference>
<keyword evidence="1" id="KW-0732">Signal</keyword>
<comment type="caution">
    <text evidence="2">The sequence shown here is derived from an EMBL/GenBank/DDBJ whole genome shotgun (WGS) entry which is preliminary data.</text>
</comment>
<evidence type="ECO:0000313" key="3">
    <source>
        <dbReference type="Proteomes" id="UP000318720"/>
    </source>
</evidence>
<feature type="signal peptide" evidence="1">
    <location>
        <begin position="1"/>
        <end position="38"/>
    </location>
</feature>
<evidence type="ECO:0000313" key="2">
    <source>
        <dbReference type="EMBL" id="TQE33326.1"/>
    </source>
</evidence>
<proteinExistence type="predicted"/>
<gene>
    <name evidence="2" type="ORF">Sipo8835_18525</name>
</gene>